<evidence type="ECO:0000313" key="2">
    <source>
        <dbReference type="Proteomes" id="UP001230915"/>
    </source>
</evidence>
<name>A0ABU1A533_9FLAO</name>
<dbReference type="Proteomes" id="UP001230915">
    <property type="component" value="Unassembled WGS sequence"/>
</dbReference>
<reference evidence="1 2" key="1">
    <citation type="submission" date="2023-08" db="EMBL/GenBank/DDBJ databases">
        <title>Mesonia sp. MT50, isolated from deep-sea sediment of the Mariana Trench.</title>
        <authorList>
            <person name="Fu H."/>
        </authorList>
    </citation>
    <scope>NUCLEOTIDE SEQUENCE [LARGE SCALE GENOMIC DNA]</scope>
    <source>
        <strain evidence="1 2">MT50</strain>
    </source>
</reference>
<comment type="caution">
    <text evidence="1">The sequence shown here is derived from an EMBL/GenBank/DDBJ whole genome shotgun (WGS) entry which is preliminary data.</text>
</comment>
<dbReference type="EMBL" id="JAVHUL010000029">
    <property type="protein sequence ID" value="MDQ7918024.1"/>
    <property type="molecule type" value="Genomic_DNA"/>
</dbReference>
<keyword evidence="2" id="KW-1185">Reference proteome</keyword>
<accession>A0ABU1A533</accession>
<gene>
    <name evidence="1" type="ORF">RBU60_10585</name>
</gene>
<sequence length="509" mass="57763">MKELGRLVLLLLGVVLITTSCEDDFAAAGSNLVNDNNFDALLYDASQIEVATKPLIKMQSNLLNSYSIGFYNDGVYGDYSASILTQLKLQNPSPSFGAYPALDSVILSIPYYSRPIGQNEDGVQFKLDSIYGNNPIDLEFYRSNYFLRNEDPEDDYEPQAYYSNQQETFEGYLDPQPFFTVEDFKPSPLKVSYREVNSKGEFDTILASPRTRIELPREYFQELILDREGSSELLSDSNFRNFFRGLYIKPVNTSGAATTALSLLDLRSEEAKIILYYNTSEVEDPSEEEIEQKEYSLLFGSNIVNVINTDNQTIPTGDGIYLKGGQGSMGVIDLFTDPSELETLRDSDWLINEANLTFYVDENQISEDHNQPQRLFIYDVKNNRVLQDYTFDVSANDNNPLKSRLIHLGRLDEDDNGKRFYKLKLTSYVSDIINKDSTNTRLGLMVSNNVNIFNPVKVEVEGEENVDEDYQLEVVPSPMLLTPQSTVLYGPDAPEGNRLKLNIYYTEPN</sequence>
<dbReference type="Pfam" id="PF14092">
    <property type="entry name" value="DUF4270"/>
    <property type="match status" value="1"/>
</dbReference>
<dbReference type="RefSeq" id="WP_308864944.1">
    <property type="nucleotide sequence ID" value="NZ_JAVHUL010000029.1"/>
</dbReference>
<dbReference type="PROSITE" id="PS51257">
    <property type="entry name" value="PROKAR_LIPOPROTEIN"/>
    <property type="match status" value="1"/>
</dbReference>
<organism evidence="1 2">
    <name type="scientific">Mesonia profundi</name>
    <dbReference type="NCBI Taxonomy" id="3070998"/>
    <lineage>
        <taxon>Bacteria</taxon>
        <taxon>Pseudomonadati</taxon>
        <taxon>Bacteroidota</taxon>
        <taxon>Flavobacteriia</taxon>
        <taxon>Flavobacteriales</taxon>
        <taxon>Flavobacteriaceae</taxon>
        <taxon>Mesonia</taxon>
    </lineage>
</organism>
<proteinExistence type="predicted"/>
<protein>
    <submittedName>
        <fullName evidence="1">DUF4270 domain-containing protein</fullName>
    </submittedName>
</protein>
<dbReference type="InterPro" id="IPR025366">
    <property type="entry name" value="DUF4270"/>
</dbReference>
<evidence type="ECO:0000313" key="1">
    <source>
        <dbReference type="EMBL" id="MDQ7918024.1"/>
    </source>
</evidence>